<dbReference type="Pfam" id="PF01804">
    <property type="entry name" value="Penicil_amidase"/>
    <property type="match status" value="1"/>
</dbReference>
<keyword evidence="2" id="KW-0378">Hydrolase</keyword>
<accession>A0A381UJ50</accession>
<gene>
    <name evidence="4" type="ORF">METZ01_LOCUS80542</name>
</gene>
<name>A0A381UJ50_9ZZZZ</name>
<dbReference type="Gene3D" id="1.10.1400.10">
    <property type="match status" value="1"/>
</dbReference>
<dbReference type="CDD" id="cd03747">
    <property type="entry name" value="Ntn_PGA_like"/>
    <property type="match status" value="1"/>
</dbReference>
<dbReference type="InterPro" id="IPR043147">
    <property type="entry name" value="Penicillin_amidase_A-knob"/>
</dbReference>
<dbReference type="Gene3D" id="2.30.120.10">
    <property type="match status" value="1"/>
</dbReference>
<evidence type="ECO:0000313" key="4">
    <source>
        <dbReference type="EMBL" id="SVA27688.1"/>
    </source>
</evidence>
<dbReference type="PIRSF" id="PIRSF001227">
    <property type="entry name" value="Pen_acylase"/>
    <property type="match status" value="1"/>
</dbReference>
<evidence type="ECO:0000256" key="3">
    <source>
        <dbReference type="ARBA" id="ARBA00023145"/>
    </source>
</evidence>
<dbReference type="InterPro" id="IPR014395">
    <property type="entry name" value="Pen/GL7ACA/AHL_acylase"/>
</dbReference>
<evidence type="ECO:0008006" key="5">
    <source>
        <dbReference type="Google" id="ProtNLM"/>
    </source>
</evidence>
<keyword evidence="3" id="KW-0865">Zymogen</keyword>
<dbReference type="InterPro" id="IPR002692">
    <property type="entry name" value="S45"/>
</dbReference>
<proteinExistence type="inferred from homology"/>
<comment type="similarity">
    <text evidence="1">Belongs to the peptidase S45 family.</text>
</comment>
<protein>
    <recommendedName>
        <fullName evidence="5">Penicillin acylase family protein</fullName>
    </recommendedName>
</protein>
<dbReference type="AlphaFoldDB" id="A0A381UJ50"/>
<reference evidence="4" key="1">
    <citation type="submission" date="2018-05" db="EMBL/GenBank/DDBJ databases">
        <authorList>
            <person name="Lanie J.A."/>
            <person name="Ng W.-L."/>
            <person name="Kazmierczak K.M."/>
            <person name="Andrzejewski T.M."/>
            <person name="Davidsen T.M."/>
            <person name="Wayne K.J."/>
            <person name="Tettelin H."/>
            <person name="Glass J.I."/>
            <person name="Rusch D."/>
            <person name="Podicherti R."/>
            <person name="Tsui H.-C.T."/>
            <person name="Winkler M.E."/>
        </authorList>
    </citation>
    <scope>NUCLEOTIDE SEQUENCE</scope>
</reference>
<dbReference type="InterPro" id="IPR043146">
    <property type="entry name" value="Penicillin_amidase_N_B-knob"/>
</dbReference>
<dbReference type="Gene3D" id="3.60.20.10">
    <property type="entry name" value="Glutamine Phosphoribosylpyrophosphate, subunit 1, domain 1"/>
    <property type="match status" value="1"/>
</dbReference>
<dbReference type="EMBL" id="UINC01006465">
    <property type="protein sequence ID" value="SVA27688.1"/>
    <property type="molecule type" value="Genomic_DNA"/>
</dbReference>
<evidence type="ECO:0000256" key="1">
    <source>
        <dbReference type="ARBA" id="ARBA00006586"/>
    </source>
</evidence>
<dbReference type="GO" id="GO:0016811">
    <property type="term" value="F:hydrolase activity, acting on carbon-nitrogen (but not peptide) bonds, in linear amides"/>
    <property type="evidence" value="ECO:0007669"/>
    <property type="project" value="InterPro"/>
</dbReference>
<dbReference type="SUPFAM" id="SSF56235">
    <property type="entry name" value="N-terminal nucleophile aminohydrolases (Ntn hydrolases)"/>
    <property type="match status" value="1"/>
</dbReference>
<evidence type="ECO:0000256" key="2">
    <source>
        <dbReference type="ARBA" id="ARBA00022801"/>
    </source>
</evidence>
<dbReference type="GO" id="GO:0017000">
    <property type="term" value="P:antibiotic biosynthetic process"/>
    <property type="evidence" value="ECO:0007669"/>
    <property type="project" value="InterPro"/>
</dbReference>
<dbReference type="PANTHER" id="PTHR34218">
    <property type="entry name" value="PEPTIDASE S45 PENICILLIN AMIDASE"/>
    <property type="match status" value="1"/>
</dbReference>
<dbReference type="PANTHER" id="PTHR34218:SF4">
    <property type="entry name" value="ACYL-HOMOSERINE LACTONE ACYLASE QUIP"/>
    <property type="match status" value="1"/>
</dbReference>
<dbReference type="Gene3D" id="1.10.439.10">
    <property type="entry name" value="Penicillin Amidohydrolase, domain 1"/>
    <property type="match status" value="1"/>
</dbReference>
<sequence length="798" mass="91205">VKKTTKHLLYTLLILFVLITTVKQYLYSPLPPYEGKIVLEKLIDTVEVHTDEFGVPHVFAKNDKDLFLAAGYIAARERLFQMSMVVYAVRGELASALGDKYLSTDIYLRTWRIPEIAKQLAEKMYPEEREVLESFCQGINFYISEVMNDLPIEFKLLRIKPPHWRPSDVTGYARMMAHEMQSSWKSEIVYGAIAEYFGVKKLAEIHPEFVLNEPTISKGIKPVFDHILTQEFKIRDLLGFRSPHTGSNSWVLSGKKTHSGKPILANDPHLEFTQPARWYEMHLKGGKYNSCGVCIAGIPVPVIGNNKACAWGFTNSMVDDVDFFIEKTHPENPNQYLQGNEWKNMEIVSETIPLKKGKDTTVVVRLTHHGPVISDIHPLLKGKGTAISMAWTGHELTNEMNAFMKLNTMKNWNDFTEAVKNFGVPGQNIIYADTAGNIGWRPAVYVPIRKEGNSLMPRPGHKESYDWHGYVPFEKMPYIFNPEKGYISTANNKTIGDEFPFYISGLWADPSRAERIIELIEPLELASIEDMKKIQLDVISPFAKEICLLLFQFNFVFENNEINHVITLLKNWDGKEDVNSREALYFHSIIRELIKNIYKDELLLLGDGYFEAFLGMKYLYTRSLRALLKEHTSSWFDNITTPQKTETIEDVLKTSLFDGINIIIKEGGKAGESKRWGNAHTLTHPHLLGEVEVLNKIFKFNVGPFLSGGSDKTIRAGGFSYTDPFRQTAGASMRRVVDFDNLDEIDFILPTGQSGLSHSPHYKDQSKLYHNGKYKKTLFNETAIRKNRDYKKLYLLPN</sequence>
<dbReference type="InterPro" id="IPR023343">
    <property type="entry name" value="Penicillin_amidase_dom1"/>
</dbReference>
<dbReference type="InterPro" id="IPR029055">
    <property type="entry name" value="Ntn_hydrolases_N"/>
</dbReference>
<feature type="non-terminal residue" evidence="4">
    <location>
        <position position="1"/>
    </location>
</feature>
<organism evidence="4">
    <name type="scientific">marine metagenome</name>
    <dbReference type="NCBI Taxonomy" id="408172"/>
    <lineage>
        <taxon>unclassified sequences</taxon>
        <taxon>metagenomes</taxon>
        <taxon>ecological metagenomes</taxon>
    </lineage>
</organism>